<dbReference type="PANTHER" id="PTHR47204:SF1">
    <property type="entry name" value="RIBONUCLEASE H2 SUBUNIT C"/>
    <property type="match status" value="1"/>
</dbReference>
<gene>
    <name evidence="1" type="ORF">LTR77_009251</name>
</gene>
<dbReference type="Pfam" id="PF08615">
    <property type="entry name" value="RNase_H2_suC"/>
    <property type="match status" value="1"/>
</dbReference>
<dbReference type="InterPro" id="IPR013924">
    <property type="entry name" value="RNase_H2_suC"/>
</dbReference>
<protein>
    <submittedName>
        <fullName evidence="1">Uncharacterized protein</fullName>
    </submittedName>
</protein>
<organism evidence="1 2">
    <name type="scientific">Saxophila tyrrhenica</name>
    <dbReference type="NCBI Taxonomy" id="1690608"/>
    <lineage>
        <taxon>Eukaryota</taxon>
        <taxon>Fungi</taxon>
        <taxon>Dikarya</taxon>
        <taxon>Ascomycota</taxon>
        <taxon>Pezizomycotina</taxon>
        <taxon>Dothideomycetes</taxon>
        <taxon>Dothideomycetidae</taxon>
        <taxon>Mycosphaerellales</taxon>
        <taxon>Extremaceae</taxon>
        <taxon>Saxophila</taxon>
    </lineage>
</organism>
<dbReference type="PANTHER" id="PTHR47204">
    <property type="entry name" value="OS02G0168900 PROTEIN"/>
    <property type="match status" value="1"/>
</dbReference>
<dbReference type="GeneID" id="89930583"/>
<name>A0AAV9P2N9_9PEZI</name>
<accession>A0AAV9P2N9</accession>
<dbReference type="Gene3D" id="2.40.128.680">
    <property type="match status" value="1"/>
</dbReference>
<dbReference type="RefSeq" id="XP_064655296.1">
    <property type="nucleotide sequence ID" value="XM_064806479.1"/>
</dbReference>
<dbReference type="GO" id="GO:0032299">
    <property type="term" value="C:ribonuclease H2 complex"/>
    <property type="evidence" value="ECO:0007669"/>
    <property type="project" value="InterPro"/>
</dbReference>
<dbReference type="CDD" id="cd09271">
    <property type="entry name" value="RNase_H2-C"/>
    <property type="match status" value="1"/>
</dbReference>
<comment type="caution">
    <text evidence="1">The sequence shown here is derived from an EMBL/GenBank/DDBJ whole genome shotgun (WGS) entry which is preliminary data.</text>
</comment>
<keyword evidence="2" id="KW-1185">Reference proteome</keyword>
<evidence type="ECO:0000313" key="1">
    <source>
        <dbReference type="EMBL" id="KAK5165153.1"/>
    </source>
</evidence>
<dbReference type="Proteomes" id="UP001337655">
    <property type="component" value="Unassembled WGS sequence"/>
</dbReference>
<dbReference type="AlphaFoldDB" id="A0AAV9P2N9"/>
<sequence length="204" mass="22095">MLAIQPPTPPSNPSKTRKLTPNLLPCAIKHSGPISIHPRYWAPTTSITTYASANGVNKPGQKTSTSYFRGRKLLGSHVPLPSGYHGLVLSKTERVLPVSLANDARAGAVGHAELSIVEKLRRMEGEIPPTSADDEDDDDKGGLDEPLEVKILEEQARFEEVVVWGHETPVGEEDEFVRGLGEWLGFAGAIHAYDDEPKQGKAAT</sequence>
<evidence type="ECO:0000313" key="2">
    <source>
        <dbReference type="Proteomes" id="UP001337655"/>
    </source>
</evidence>
<reference evidence="1 2" key="1">
    <citation type="submission" date="2023-08" db="EMBL/GenBank/DDBJ databases">
        <title>Black Yeasts Isolated from many extreme environments.</title>
        <authorList>
            <person name="Coleine C."/>
            <person name="Stajich J.E."/>
            <person name="Selbmann L."/>
        </authorList>
    </citation>
    <scope>NUCLEOTIDE SEQUENCE [LARGE SCALE GENOMIC DNA]</scope>
    <source>
        <strain evidence="1 2">CCFEE 5935</strain>
    </source>
</reference>
<proteinExistence type="predicted"/>
<dbReference type="GO" id="GO:0006401">
    <property type="term" value="P:RNA catabolic process"/>
    <property type="evidence" value="ECO:0007669"/>
    <property type="project" value="InterPro"/>
</dbReference>
<dbReference type="EMBL" id="JAVRRT010000017">
    <property type="protein sequence ID" value="KAK5165153.1"/>
    <property type="molecule type" value="Genomic_DNA"/>
</dbReference>